<dbReference type="Proteomes" id="UP000236173">
    <property type="component" value="Unassembled WGS sequence"/>
</dbReference>
<dbReference type="AlphaFoldDB" id="A0A2H5XAH4"/>
<evidence type="ECO:0000313" key="3">
    <source>
        <dbReference type="Proteomes" id="UP000236173"/>
    </source>
</evidence>
<name>A0A2H5XAH4_9BACT</name>
<gene>
    <name evidence="2" type="ORF">HRbin17_00690</name>
</gene>
<proteinExistence type="predicted"/>
<reference evidence="3" key="1">
    <citation type="submission" date="2017-09" db="EMBL/GenBank/DDBJ databases">
        <title>Metaegenomics of thermophilic ammonia-oxidizing enrichment culture.</title>
        <authorList>
            <person name="Kato S."/>
            <person name="Suzuki K."/>
        </authorList>
    </citation>
    <scope>NUCLEOTIDE SEQUENCE [LARGE SCALE GENOMIC DNA]</scope>
</reference>
<dbReference type="EMBL" id="BEHT01000007">
    <property type="protein sequence ID" value="GBC98191.1"/>
    <property type="molecule type" value="Genomic_DNA"/>
</dbReference>
<accession>A0A2H5XAH4</accession>
<evidence type="ECO:0000313" key="2">
    <source>
        <dbReference type="EMBL" id="GBC98191.1"/>
    </source>
</evidence>
<feature type="compositionally biased region" description="Basic residues" evidence="1">
    <location>
        <begin position="259"/>
        <end position="274"/>
    </location>
</feature>
<sequence length="274" mass="31344">MLHTYLALLKSVQVLVFPAVHDDTVNELGLRWLRRHFQPTQLGLPPAVIARAAHWRDIGTPINYPHGSTARVFTELSPDISAEVRDALVLSSCYIAPLLVLGSDGWERLSPYALWCLRIHRAPEETETLQALRLAADAVARWFPHAHEAYHTLLDYIHGDQTADALEILREKRRILVSRDAQRLFAELTHSPQGAPFAFVADPFNLLVPWLRSMRRNIIAQLPWDDFASTGLGFVAGVVVTTDALQRFFHQEKSDRLRPSHRRFHPTHRHRPHR</sequence>
<comment type="caution">
    <text evidence="2">The sequence shown here is derived from an EMBL/GenBank/DDBJ whole genome shotgun (WGS) entry which is preliminary data.</text>
</comment>
<evidence type="ECO:0000256" key="1">
    <source>
        <dbReference type="SAM" id="MobiDB-lite"/>
    </source>
</evidence>
<protein>
    <submittedName>
        <fullName evidence="2">Uncharacterized protein</fullName>
    </submittedName>
</protein>
<organism evidence="2 3">
    <name type="scientific">Candidatus Fervidibacter japonicus</name>
    <dbReference type="NCBI Taxonomy" id="2035412"/>
    <lineage>
        <taxon>Bacteria</taxon>
        <taxon>Candidatus Fervidibacterota</taxon>
        <taxon>Candidatus Fervidibacter</taxon>
    </lineage>
</organism>
<feature type="region of interest" description="Disordered" evidence="1">
    <location>
        <begin position="253"/>
        <end position="274"/>
    </location>
</feature>